<protein>
    <submittedName>
        <fullName evidence="5">AraC family transcriptional regulator</fullName>
    </submittedName>
</protein>
<dbReference type="PANTHER" id="PTHR43280">
    <property type="entry name" value="ARAC-FAMILY TRANSCRIPTIONAL REGULATOR"/>
    <property type="match status" value="1"/>
</dbReference>
<dbReference type="SMART" id="SM00342">
    <property type="entry name" value="HTH_ARAC"/>
    <property type="match status" value="1"/>
</dbReference>
<dbReference type="InterPro" id="IPR009057">
    <property type="entry name" value="Homeodomain-like_sf"/>
</dbReference>
<accession>A0ABZ2YRZ1</accession>
<evidence type="ECO:0000256" key="2">
    <source>
        <dbReference type="ARBA" id="ARBA00023125"/>
    </source>
</evidence>
<organism evidence="5 6">
    <name type="scientific">Chitinophaga pollutisoli</name>
    <dbReference type="NCBI Taxonomy" id="3133966"/>
    <lineage>
        <taxon>Bacteria</taxon>
        <taxon>Pseudomonadati</taxon>
        <taxon>Bacteroidota</taxon>
        <taxon>Chitinophagia</taxon>
        <taxon>Chitinophagales</taxon>
        <taxon>Chitinophagaceae</taxon>
        <taxon>Chitinophaga</taxon>
    </lineage>
</organism>
<gene>
    <name evidence="5" type="ORF">WJU16_03085</name>
</gene>
<dbReference type="InterPro" id="IPR018060">
    <property type="entry name" value="HTH_AraC"/>
</dbReference>
<keyword evidence="2" id="KW-0238">DNA-binding</keyword>
<evidence type="ECO:0000256" key="3">
    <source>
        <dbReference type="ARBA" id="ARBA00023163"/>
    </source>
</evidence>
<keyword evidence="3" id="KW-0804">Transcription</keyword>
<evidence type="ECO:0000259" key="4">
    <source>
        <dbReference type="PROSITE" id="PS01124"/>
    </source>
</evidence>
<dbReference type="Pfam" id="PF12833">
    <property type="entry name" value="HTH_18"/>
    <property type="match status" value="1"/>
</dbReference>
<dbReference type="SUPFAM" id="SSF46689">
    <property type="entry name" value="Homeodomain-like"/>
    <property type="match status" value="2"/>
</dbReference>
<evidence type="ECO:0000313" key="6">
    <source>
        <dbReference type="Proteomes" id="UP001485459"/>
    </source>
</evidence>
<feature type="domain" description="HTH araC/xylS-type" evidence="4">
    <location>
        <begin position="22"/>
        <end position="120"/>
    </location>
</feature>
<dbReference type="RefSeq" id="WP_341836863.1">
    <property type="nucleotide sequence ID" value="NZ_CP149822.1"/>
</dbReference>
<dbReference type="EMBL" id="CP149822">
    <property type="protein sequence ID" value="WZN42020.1"/>
    <property type="molecule type" value="Genomic_DNA"/>
</dbReference>
<keyword evidence="6" id="KW-1185">Reference proteome</keyword>
<evidence type="ECO:0000256" key="1">
    <source>
        <dbReference type="ARBA" id="ARBA00023015"/>
    </source>
</evidence>
<dbReference type="InterPro" id="IPR020449">
    <property type="entry name" value="Tscrpt_reg_AraC-type_HTH"/>
</dbReference>
<keyword evidence="1" id="KW-0805">Transcription regulation</keyword>
<dbReference type="PROSITE" id="PS01124">
    <property type="entry name" value="HTH_ARAC_FAMILY_2"/>
    <property type="match status" value="1"/>
</dbReference>
<dbReference type="PRINTS" id="PR00032">
    <property type="entry name" value="HTHARAC"/>
</dbReference>
<name>A0ABZ2YRZ1_9BACT</name>
<dbReference type="Proteomes" id="UP001485459">
    <property type="component" value="Chromosome"/>
</dbReference>
<reference evidence="6" key="1">
    <citation type="submission" date="2024-03" db="EMBL/GenBank/DDBJ databases">
        <title>Chitinophaga horti sp. nov., isolated from garden soil.</title>
        <authorList>
            <person name="Lee D.S."/>
            <person name="Han D.M."/>
            <person name="Baek J.H."/>
            <person name="Choi D.G."/>
            <person name="Jeon J.H."/>
            <person name="Jeon C.O."/>
        </authorList>
    </citation>
    <scope>NUCLEOTIDE SEQUENCE [LARGE SCALE GENOMIC DNA]</scope>
    <source>
        <strain evidence="6">GPA1</strain>
    </source>
</reference>
<dbReference type="Gene3D" id="1.10.10.60">
    <property type="entry name" value="Homeodomain-like"/>
    <property type="match status" value="2"/>
</dbReference>
<evidence type="ECO:0000313" key="5">
    <source>
        <dbReference type="EMBL" id="WZN42020.1"/>
    </source>
</evidence>
<proteinExistence type="predicted"/>
<sequence>MGDHHPFIALMVMNEHDRMQILNVIEKMRRNLQYDHPLEDLAGYSGMSVRRFTASFRMVTGFAVQQYLIYMRMTNAAELLTNTNLPITTIAKKTGYSNKSAFSRKFKSIIGMKPMDYRRLNKG</sequence>
<dbReference type="PANTHER" id="PTHR43280:SF28">
    <property type="entry name" value="HTH-TYPE TRANSCRIPTIONAL ACTIVATOR RHAS"/>
    <property type="match status" value="1"/>
</dbReference>